<accession>A0A239FSK5</accession>
<name>A0A239FSK5_9RHOB</name>
<keyword evidence="3" id="KW-1185">Reference proteome</keyword>
<reference evidence="2 3" key="1">
    <citation type="submission" date="2017-06" db="EMBL/GenBank/DDBJ databases">
        <authorList>
            <person name="Kim H.J."/>
            <person name="Triplett B.A."/>
        </authorList>
    </citation>
    <scope>NUCLEOTIDE SEQUENCE [LARGE SCALE GENOMIC DNA]</scope>
    <source>
        <strain evidence="2 3">DSM 29339</strain>
    </source>
</reference>
<gene>
    <name evidence="2" type="ORF">SAMN05421757_102823</name>
</gene>
<evidence type="ECO:0000313" key="3">
    <source>
        <dbReference type="Proteomes" id="UP000198426"/>
    </source>
</evidence>
<dbReference type="EMBL" id="FZOY01000002">
    <property type="protein sequence ID" value="SNS60036.1"/>
    <property type="molecule type" value="Genomic_DNA"/>
</dbReference>
<sequence length="62" mass="6965">MDQRLNAKDFEDALPCDAPDSGPLRWAPPEAPLAMQKQVLETRTSWADLALVGRLFLSRRKA</sequence>
<protein>
    <submittedName>
        <fullName evidence="2">Uncharacterized protein</fullName>
    </submittedName>
</protein>
<proteinExistence type="predicted"/>
<organism evidence="2 3">
    <name type="scientific">Tropicimonas sediminicola</name>
    <dbReference type="NCBI Taxonomy" id="1031541"/>
    <lineage>
        <taxon>Bacteria</taxon>
        <taxon>Pseudomonadati</taxon>
        <taxon>Pseudomonadota</taxon>
        <taxon>Alphaproteobacteria</taxon>
        <taxon>Rhodobacterales</taxon>
        <taxon>Roseobacteraceae</taxon>
        <taxon>Tropicimonas</taxon>
    </lineage>
</organism>
<feature type="compositionally biased region" description="Basic and acidic residues" evidence="1">
    <location>
        <begin position="1"/>
        <end position="11"/>
    </location>
</feature>
<evidence type="ECO:0000313" key="2">
    <source>
        <dbReference type="EMBL" id="SNS60036.1"/>
    </source>
</evidence>
<dbReference type="AlphaFoldDB" id="A0A239FSK5"/>
<feature type="region of interest" description="Disordered" evidence="1">
    <location>
        <begin position="1"/>
        <end position="23"/>
    </location>
</feature>
<evidence type="ECO:0000256" key="1">
    <source>
        <dbReference type="SAM" id="MobiDB-lite"/>
    </source>
</evidence>
<dbReference type="Proteomes" id="UP000198426">
    <property type="component" value="Unassembled WGS sequence"/>
</dbReference>